<reference evidence="3 4" key="1">
    <citation type="journal article" date="2010" name="Stand. Genomic Sci.">
        <title>Complete genome sequence of Spirosoma linguale type strain (1).</title>
        <authorList>
            <person name="Lail K."/>
            <person name="Sikorski J."/>
            <person name="Saunders E."/>
            <person name="Lapidus A."/>
            <person name="Glavina Del Rio T."/>
            <person name="Copeland A."/>
            <person name="Tice H."/>
            <person name="Cheng J.-F."/>
            <person name="Lucas S."/>
            <person name="Nolan M."/>
            <person name="Bruce D."/>
            <person name="Goodwin L."/>
            <person name="Pitluck S."/>
            <person name="Ivanova N."/>
            <person name="Mavromatis K."/>
            <person name="Ovchinnikova G."/>
            <person name="Pati A."/>
            <person name="Chen A."/>
            <person name="Palaniappan K."/>
            <person name="Land M."/>
            <person name="Hauser L."/>
            <person name="Chang Y.-J."/>
            <person name="Jeffries C.D."/>
            <person name="Chain P."/>
            <person name="Brettin T."/>
            <person name="Detter J.C."/>
            <person name="Schuetze A."/>
            <person name="Rohde M."/>
            <person name="Tindall B.J."/>
            <person name="Goeker M."/>
            <person name="Bristow J."/>
            <person name="Eisen J.A."/>
            <person name="Markowitz V."/>
            <person name="Hugenholtz P."/>
            <person name="Kyrpides N.C."/>
            <person name="Klenk H.-P."/>
            <person name="Chen F."/>
        </authorList>
    </citation>
    <scope>NUCLEOTIDE SEQUENCE [LARGE SCALE GENOMIC DNA]</scope>
    <source>
        <strain evidence="4">ATCC 33905 / DSM 74 / LMG 10896 / Claus 1</strain>
    </source>
</reference>
<proteinExistence type="predicted"/>
<name>D2QGM1_SPILD</name>
<feature type="domain" description="YHS" evidence="2">
    <location>
        <begin position="40"/>
        <end position="86"/>
    </location>
</feature>
<feature type="chain" id="PRO_5003035531" evidence="1">
    <location>
        <begin position="22"/>
        <end position="150"/>
    </location>
</feature>
<organism evidence="3 4">
    <name type="scientific">Spirosoma linguale (strain ATCC 33905 / DSM 74 / LMG 10896 / Claus 1)</name>
    <dbReference type="NCBI Taxonomy" id="504472"/>
    <lineage>
        <taxon>Bacteria</taxon>
        <taxon>Pseudomonadati</taxon>
        <taxon>Bacteroidota</taxon>
        <taxon>Cytophagia</taxon>
        <taxon>Cytophagales</taxon>
        <taxon>Cytophagaceae</taxon>
        <taxon>Spirosoma</taxon>
    </lineage>
</organism>
<sequence length="150" mass="16863">MKTKFIQFTAVLIFLTASVFAQQSPVFAPDQQAIRGYDPVAYFTDSKPVKGKSDLTYTWQDVTWSFASQANLDAFKANPEKYAPQYGGYCAYGLSEGHKAPTDPDAFTIVDDKLYLNYNPKVKTLWSKDRDARIKTADGNWPKLKDAKGE</sequence>
<dbReference type="RefSeq" id="WP_012927064.1">
    <property type="nucleotide sequence ID" value="NC_013730.1"/>
</dbReference>
<dbReference type="AlphaFoldDB" id="D2QGM1"/>
<protein>
    <submittedName>
        <fullName evidence="3">YHS domain protein</fullName>
    </submittedName>
</protein>
<gene>
    <name evidence="3" type="ordered locus">Slin_2511</name>
</gene>
<evidence type="ECO:0000313" key="4">
    <source>
        <dbReference type="Proteomes" id="UP000002028"/>
    </source>
</evidence>
<keyword evidence="4" id="KW-1185">Reference proteome</keyword>
<dbReference type="InterPro" id="IPR007029">
    <property type="entry name" value="YHS_dom"/>
</dbReference>
<keyword evidence="1" id="KW-0732">Signal</keyword>
<dbReference type="Proteomes" id="UP000002028">
    <property type="component" value="Chromosome"/>
</dbReference>
<dbReference type="STRING" id="504472.Slin_2511"/>
<accession>D2QGM1</accession>
<dbReference type="EMBL" id="CP001769">
    <property type="protein sequence ID" value="ADB38529.1"/>
    <property type="molecule type" value="Genomic_DNA"/>
</dbReference>
<dbReference type="NCBIfam" id="NF041384">
    <property type="entry name" value="YHS_seleno_dom"/>
    <property type="match status" value="1"/>
</dbReference>
<dbReference type="KEGG" id="sli:Slin_2511"/>
<feature type="signal peptide" evidence="1">
    <location>
        <begin position="1"/>
        <end position="21"/>
    </location>
</feature>
<dbReference type="eggNOG" id="COG3350">
    <property type="taxonomic scope" value="Bacteria"/>
</dbReference>
<dbReference type="Pfam" id="PF04945">
    <property type="entry name" value="YHS"/>
    <property type="match status" value="1"/>
</dbReference>
<dbReference type="HOGENOM" id="CLU_087914_2_0_10"/>
<evidence type="ECO:0000256" key="1">
    <source>
        <dbReference type="SAM" id="SignalP"/>
    </source>
</evidence>
<evidence type="ECO:0000313" key="3">
    <source>
        <dbReference type="EMBL" id="ADB38529.1"/>
    </source>
</evidence>
<evidence type="ECO:0000259" key="2">
    <source>
        <dbReference type="Pfam" id="PF04945"/>
    </source>
</evidence>